<dbReference type="SUPFAM" id="SSF51445">
    <property type="entry name" value="(Trans)glycosidases"/>
    <property type="match status" value="1"/>
</dbReference>
<keyword evidence="7" id="KW-1185">Reference proteome</keyword>
<proteinExistence type="inferred from homology"/>
<feature type="domain" description="Glycosyl hydrolases family 39 N-terminal catalytic" evidence="5">
    <location>
        <begin position="10"/>
        <end position="204"/>
    </location>
</feature>
<dbReference type="EMBL" id="JAHQCW010000016">
    <property type="protein sequence ID" value="MBU9737045.1"/>
    <property type="molecule type" value="Genomic_DNA"/>
</dbReference>
<evidence type="ECO:0000313" key="7">
    <source>
        <dbReference type="Proteomes" id="UP000712157"/>
    </source>
</evidence>
<evidence type="ECO:0000256" key="2">
    <source>
        <dbReference type="ARBA" id="ARBA00022801"/>
    </source>
</evidence>
<organism evidence="6 7">
    <name type="scientific">Diplocloster agilis</name>
    <dbReference type="NCBI Taxonomy" id="2850323"/>
    <lineage>
        <taxon>Bacteria</taxon>
        <taxon>Bacillati</taxon>
        <taxon>Bacillota</taxon>
        <taxon>Clostridia</taxon>
        <taxon>Lachnospirales</taxon>
        <taxon>Lachnospiraceae</taxon>
        <taxon>Diplocloster</taxon>
    </lineage>
</organism>
<keyword evidence="3" id="KW-0326">Glycosidase</keyword>
<dbReference type="AlphaFoldDB" id="A0A949JXK1"/>
<name>A0A949JXK1_9FIRM</name>
<feature type="active site" description="Proton donor" evidence="4">
    <location>
        <position position="164"/>
    </location>
</feature>
<dbReference type="GO" id="GO:0004553">
    <property type="term" value="F:hydrolase activity, hydrolyzing O-glycosyl compounds"/>
    <property type="evidence" value="ECO:0007669"/>
    <property type="project" value="InterPro"/>
</dbReference>
<dbReference type="InterPro" id="IPR051923">
    <property type="entry name" value="Glycosyl_Hydrolase_39"/>
</dbReference>
<dbReference type="SUPFAM" id="SSF51011">
    <property type="entry name" value="Glycosyl hydrolase domain"/>
    <property type="match status" value="1"/>
</dbReference>
<dbReference type="Gene3D" id="2.60.40.1500">
    <property type="entry name" value="Glycosyl hydrolase domain, family 39"/>
    <property type="match status" value="1"/>
</dbReference>
<feature type="domain" description="Glycosyl hydrolases family 39 N-terminal catalytic" evidence="5">
    <location>
        <begin position="238"/>
        <end position="508"/>
    </location>
</feature>
<dbReference type="Gene3D" id="3.20.20.80">
    <property type="entry name" value="Glycosidases"/>
    <property type="match status" value="1"/>
</dbReference>
<dbReference type="GO" id="GO:0005975">
    <property type="term" value="P:carbohydrate metabolic process"/>
    <property type="evidence" value="ECO:0007669"/>
    <property type="project" value="InterPro"/>
</dbReference>
<evidence type="ECO:0000256" key="1">
    <source>
        <dbReference type="ARBA" id="ARBA00008875"/>
    </source>
</evidence>
<evidence type="ECO:0000259" key="5">
    <source>
        <dbReference type="Pfam" id="PF01229"/>
    </source>
</evidence>
<evidence type="ECO:0000256" key="3">
    <source>
        <dbReference type="ARBA" id="ARBA00023295"/>
    </source>
</evidence>
<dbReference type="InterPro" id="IPR017853">
    <property type="entry name" value="GH"/>
</dbReference>
<accession>A0A949JXK1</accession>
<dbReference type="PRINTS" id="PR00745">
    <property type="entry name" value="GLHYDRLASE39"/>
</dbReference>
<dbReference type="InterPro" id="IPR000514">
    <property type="entry name" value="Glyco_hydro_39"/>
</dbReference>
<evidence type="ECO:0000256" key="4">
    <source>
        <dbReference type="PIRSR" id="PIRSR600514-1"/>
    </source>
</evidence>
<comment type="caution">
    <text evidence="6">The sequence shown here is derived from an EMBL/GenBank/DDBJ whole genome shotgun (WGS) entry which is preliminary data.</text>
</comment>
<dbReference type="InterPro" id="IPR049166">
    <property type="entry name" value="GH39_cat"/>
</dbReference>
<gene>
    <name evidence="6" type="ORF">KTH89_10875</name>
</gene>
<keyword evidence="2" id="KW-0378">Hydrolase</keyword>
<dbReference type="PANTHER" id="PTHR12631:SF10">
    <property type="entry name" value="BETA-XYLOSIDASE-LIKE PROTEIN-RELATED"/>
    <property type="match status" value="1"/>
</dbReference>
<dbReference type="Pfam" id="PF01229">
    <property type="entry name" value="Glyco_hydro_39"/>
    <property type="match status" value="2"/>
</dbReference>
<evidence type="ECO:0000313" key="6">
    <source>
        <dbReference type="EMBL" id="MBU9737045.1"/>
    </source>
</evidence>
<reference evidence="6" key="1">
    <citation type="submission" date="2021-06" db="EMBL/GenBank/DDBJ databases">
        <title>Description of novel taxa of the family Lachnospiraceae.</title>
        <authorList>
            <person name="Chaplin A.V."/>
            <person name="Sokolova S.R."/>
            <person name="Pikina A.P."/>
            <person name="Korzhanova M."/>
            <person name="Belova V."/>
            <person name="Korostin D."/>
            <person name="Efimov B.A."/>
        </authorList>
    </citation>
    <scope>NUCLEOTIDE SEQUENCE</scope>
    <source>
        <strain evidence="6">ASD5720</strain>
    </source>
</reference>
<comment type="similarity">
    <text evidence="1">Belongs to the glycosyl hydrolase 39 family.</text>
</comment>
<sequence length="534" mass="61234">MEVSMKEIIINTDKNKPGIGKVKHYWSNCVGAGRACEGLRADWRRQLREAREACGFRYIRFHGLLSDDMGVCIRENGSLRFHWQYIDSLFDFLLSIGMRPFVEFGFMPSALASGETTMFWWKGNVTPPSDYDAWGELITALVLHWKERYGLEEIRKWYYEIWNEPDLSVFWDGSRSEYFRLYESAVRAVKAIDPKLRVGGPATSNFVPDDRFAGEREDQSKHKTHLVEDLESLEWKGVWIQEFLEFAADRNLPVDFVSTHPYPTDFALGGQKSPDGGMAGRTRYVRALRDDIGWLKETIAKSPFPDVEIHLTEWSSSPCSRDYSHDFLPEASYIIRSNIENIGRVDSLSYWVFTDIFEEEGPGPQDFHGGFGLMNLQGIRKPSFHAYRMLHELGDEIVDQGEGYLITRRADQKLRILIWNYDMRKDRPVPMSMYPDYHTAEAFRDSGEEAYMNLEISHLASGQAFGVEVLDKEHGCAAAAWGKLGYPANMNQEQMKVIKAASETRNYVVQAQENGSLKLNVKLGAYAVLAVREL</sequence>
<dbReference type="Proteomes" id="UP000712157">
    <property type="component" value="Unassembled WGS sequence"/>
</dbReference>
<protein>
    <submittedName>
        <fullName evidence="6">Xylann 1,4-beta-xylosidase</fullName>
    </submittedName>
</protein>
<dbReference type="PANTHER" id="PTHR12631">
    <property type="entry name" value="ALPHA-L-IDURONIDASE"/>
    <property type="match status" value="1"/>
</dbReference>